<evidence type="ECO:0000313" key="5">
    <source>
        <dbReference type="Proteomes" id="UP000245934"/>
    </source>
</evidence>
<comment type="caution">
    <text evidence="4">The sequence shown here is derived from an EMBL/GenBank/DDBJ whole genome shotgun (WGS) entry which is preliminary data.</text>
</comment>
<dbReference type="GO" id="GO:0005524">
    <property type="term" value="F:ATP binding"/>
    <property type="evidence" value="ECO:0007669"/>
    <property type="project" value="UniProtKB-KW"/>
</dbReference>
<dbReference type="Proteomes" id="UP000245934">
    <property type="component" value="Unassembled WGS sequence"/>
</dbReference>
<dbReference type="GeneID" id="97608429"/>
<evidence type="ECO:0000256" key="1">
    <source>
        <dbReference type="ARBA" id="ARBA00022741"/>
    </source>
</evidence>
<evidence type="ECO:0000256" key="2">
    <source>
        <dbReference type="ARBA" id="ARBA00022801"/>
    </source>
</evidence>
<keyword evidence="5" id="KW-1185">Reference proteome</keyword>
<keyword evidence="3" id="KW-0067">ATP-binding</keyword>
<protein>
    <submittedName>
        <fullName evidence="4">Nucleotide kinase</fullName>
    </submittedName>
</protein>
<organism evidence="4 5">
    <name type="scientific">Methanospirillum stamsii</name>
    <dbReference type="NCBI Taxonomy" id="1277351"/>
    <lineage>
        <taxon>Archaea</taxon>
        <taxon>Methanobacteriati</taxon>
        <taxon>Methanobacteriota</taxon>
        <taxon>Stenosarchaea group</taxon>
        <taxon>Methanomicrobia</taxon>
        <taxon>Methanomicrobiales</taxon>
        <taxon>Methanospirillaceae</taxon>
        <taxon>Methanospirillum</taxon>
    </lineage>
</organism>
<keyword evidence="1" id="KW-0547">Nucleotide-binding</keyword>
<keyword evidence="4" id="KW-0418">Kinase</keyword>
<dbReference type="OrthoDB" id="52698at2157"/>
<dbReference type="PANTHER" id="PTHR43146:SF1">
    <property type="entry name" value="CANCER-RELATED NUCLEOSIDE-TRIPHOSPHATASE"/>
    <property type="match status" value="1"/>
</dbReference>
<dbReference type="PANTHER" id="PTHR43146">
    <property type="entry name" value="CANCER-RELATED NUCLEOSIDE-TRIPHOSPHATASE"/>
    <property type="match status" value="1"/>
</dbReference>
<dbReference type="InterPro" id="IPR004948">
    <property type="entry name" value="Nuc-triphosphatase_THEP1"/>
</dbReference>
<accession>A0A2V2MTB0</accession>
<evidence type="ECO:0000313" key="4">
    <source>
        <dbReference type="EMBL" id="PWR69560.1"/>
    </source>
</evidence>
<dbReference type="SUPFAM" id="SSF52540">
    <property type="entry name" value="P-loop containing nucleoside triphosphate hydrolases"/>
    <property type="match status" value="1"/>
</dbReference>
<dbReference type="AlphaFoldDB" id="A0A2V2MTB0"/>
<evidence type="ECO:0000256" key="3">
    <source>
        <dbReference type="ARBA" id="ARBA00022840"/>
    </source>
</evidence>
<dbReference type="RefSeq" id="WP_109942415.1">
    <property type="nucleotide sequence ID" value="NZ_CP176366.1"/>
</dbReference>
<keyword evidence="4" id="KW-0808">Transferase</keyword>
<name>A0A2V2MTB0_9EURY</name>
<dbReference type="GO" id="GO:0017111">
    <property type="term" value="F:ribonucleoside triphosphate phosphatase activity"/>
    <property type="evidence" value="ECO:0007669"/>
    <property type="project" value="InterPro"/>
</dbReference>
<reference evidence="4 5" key="1">
    <citation type="submission" date="2018-05" db="EMBL/GenBank/DDBJ databases">
        <title>Draft genome of Methanospirillum stamsii Pt1.</title>
        <authorList>
            <person name="Dueholm M.S."/>
            <person name="Nielsen P.H."/>
            <person name="Bakmann L.F."/>
            <person name="Otzen D.E."/>
        </authorList>
    </citation>
    <scope>NUCLEOTIDE SEQUENCE [LARGE SCALE GENOMIC DNA]</scope>
    <source>
        <strain evidence="4 5">Pt1</strain>
    </source>
</reference>
<gene>
    <name evidence="4" type="ORF">DLD82_17445</name>
</gene>
<proteinExistence type="predicted"/>
<dbReference type="Pfam" id="PF03266">
    <property type="entry name" value="NTPase_1"/>
    <property type="match status" value="1"/>
</dbReference>
<dbReference type="Gene3D" id="3.40.50.300">
    <property type="entry name" value="P-loop containing nucleotide triphosphate hydrolases"/>
    <property type="match status" value="1"/>
</dbReference>
<dbReference type="GO" id="GO:0016301">
    <property type="term" value="F:kinase activity"/>
    <property type="evidence" value="ECO:0007669"/>
    <property type="project" value="UniProtKB-KW"/>
</dbReference>
<keyword evidence="2" id="KW-0378">Hydrolase</keyword>
<sequence>MSKDISEISGRSSPLFIITGEQGEGKTTYLKQILDKLSNEDIRMSGIAAPGYFQDGLRSGFDLIDIATGKSTELCSIVKTPDSELYGRYYFMNSGISFGCNAILNPLKIGKTDLVVIDEVGRFELNGVMWAGCIDLLYEMNHPPMIWTVRRCFVDAVLKRWPYPKSVIVEINSVPQSDVIPEILHEIRQFRSISPLKCK</sequence>
<dbReference type="EMBL" id="QGMZ01000061">
    <property type="protein sequence ID" value="PWR69560.1"/>
    <property type="molecule type" value="Genomic_DNA"/>
</dbReference>
<dbReference type="InterPro" id="IPR027417">
    <property type="entry name" value="P-loop_NTPase"/>
</dbReference>